<dbReference type="EMBL" id="JBHSPB010000006">
    <property type="protein sequence ID" value="MFC5721057.1"/>
    <property type="molecule type" value="Genomic_DNA"/>
</dbReference>
<evidence type="ECO:0008006" key="4">
    <source>
        <dbReference type="Google" id="ProtNLM"/>
    </source>
</evidence>
<keyword evidence="1" id="KW-0472">Membrane</keyword>
<evidence type="ECO:0000313" key="2">
    <source>
        <dbReference type="EMBL" id="MFC5721057.1"/>
    </source>
</evidence>
<dbReference type="RefSeq" id="WP_390316267.1">
    <property type="nucleotide sequence ID" value="NZ_JBHSPB010000006.1"/>
</dbReference>
<organism evidence="2 3">
    <name type="scientific">Streptomyces gamaensis</name>
    <dbReference type="NCBI Taxonomy" id="1763542"/>
    <lineage>
        <taxon>Bacteria</taxon>
        <taxon>Bacillati</taxon>
        <taxon>Actinomycetota</taxon>
        <taxon>Actinomycetes</taxon>
        <taxon>Kitasatosporales</taxon>
        <taxon>Streptomycetaceae</taxon>
        <taxon>Streptomyces</taxon>
    </lineage>
</organism>
<comment type="caution">
    <text evidence="2">The sequence shown here is derived from an EMBL/GenBank/DDBJ whole genome shotgun (WGS) entry which is preliminary data.</text>
</comment>
<proteinExistence type="predicted"/>
<reference evidence="3" key="1">
    <citation type="journal article" date="2019" name="Int. J. Syst. Evol. Microbiol.">
        <title>The Global Catalogue of Microorganisms (GCM) 10K type strain sequencing project: providing services to taxonomists for standard genome sequencing and annotation.</title>
        <authorList>
            <consortium name="The Broad Institute Genomics Platform"/>
            <consortium name="The Broad Institute Genome Sequencing Center for Infectious Disease"/>
            <person name="Wu L."/>
            <person name="Ma J."/>
        </authorList>
    </citation>
    <scope>NUCLEOTIDE SEQUENCE [LARGE SCALE GENOMIC DNA]</scope>
    <source>
        <strain evidence="3">CGMCC 4.7304</strain>
    </source>
</reference>
<gene>
    <name evidence="2" type="ORF">ACFP1Z_12850</name>
</gene>
<evidence type="ECO:0000313" key="3">
    <source>
        <dbReference type="Proteomes" id="UP001596083"/>
    </source>
</evidence>
<feature type="transmembrane region" description="Helical" evidence="1">
    <location>
        <begin position="21"/>
        <end position="42"/>
    </location>
</feature>
<dbReference type="Proteomes" id="UP001596083">
    <property type="component" value="Unassembled WGS sequence"/>
</dbReference>
<keyword evidence="1" id="KW-1133">Transmembrane helix</keyword>
<keyword evidence="3" id="KW-1185">Reference proteome</keyword>
<evidence type="ECO:0000256" key="1">
    <source>
        <dbReference type="SAM" id="Phobius"/>
    </source>
</evidence>
<feature type="transmembrane region" description="Helical" evidence="1">
    <location>
        <begin position="54"/>
        <end position="72"/>
    </location>
</feature>
<keyword evidence="1" id="KW-0812">Transmembrane</keyword>
<accession>A0ABW0YZX1</accession>
<sequence>MQPAAACALGRRAFGLDRHRLLAVTVCAGLPTAQNAFVHAAGYRLRTDVARDTMVGSTLLSFGTLSLITWLLT</sequence>
<name>A0ABW0YZX1_9ACTN</name>
<protein>
    <recommendedName>
        <fullName evidence="4">Transporter</fullName>
    </recommendedName>
</protein>